<accession>A0ABD3SEV2</accession>
<dbReference type="Pfam" id="PF00628">
    <property type="entry name" value="PHD"/>
    <property type="match status" value="1"/>
</dbReference>
<keyword evidence="3" id="KW-0862">Zinc</keyword>
<dbReference type="GO" id="GO:0008270">
    <property type="term" value="F:zinc ion binding"/>
    <property type="evidence" value="ECO:0007669"/>
    <property type="project" value="UniProtKB-KW"/>
</dbReference>
<dbReference type="PROSITE" id="PS50016">
    <property type="entry name" value="ZF_PHD_2"/>
    <property type="match status" value="1"/>
</dbReference>
<evidence type="ECO:0000256" key="1">
    <source>
        <dbReference type="ARBA" id="ARBA00022723"/>
    </source>
</evidence>
<dbReference type="InterPro" id="IPR001965">
    <property type="entry name" value="Znf_PHD"/>
</dbReference>
<dbReference type="AlphaFoldDB" id="A0ABD3SEV2"/>
<reference evidence="7 8" key="1">
    <citation type="submission" date="2024-10" db="EMBL/GenBank/DDBJ databases">
        <title>Updated reference genomes for cyclostephanoid diatoms.</title>
        <authorList>
            <person name="Roberts W.R."/>
            <person name="Alverson A.J."/>
        </authorList>
    </citation>
    <scope>NUCLEOTIDE SEQUENCE [LARGE SCALE GENOMIC DNA]</scope>
    <source>
        <strain evidence="7 8">AJA228-03</strain>
    </source>
</reference>
<evidence type="ECO:0000256" key="2">
    <source>
        <dbReference type="ARBA" id="ARBA00022771"/>
    </source>
</evidence>
<gene>
    <name evidence="7" type="ORF">ACHAXA_008145</name>
</gene>
<feature type="region of interest" description="Disordered" evidence="5">
    <location>
        <begin position="46"/>
        <end position="65"/>
    </location>
</feature>
<keyword evidence="1" id="KW-0479">Metal-binding</keyword>
<dbReference type="InterPro" id="IPR011011">
    <property type="entry name" value="Znf_FYVE_PHD"/>
</dbReference>
<evidence type="ECO:0000256" key="4">
    <source>
        <dbReference type="PROSITE-ProRule" id="PRU00146"/>
    </source>
</evidence>
<organism evidence="7 8">
    <name type="scientific">Cyclostephanos tholiformis</name>
    <dbReference type="NCBI Taxonomy" id="382380"/>
    <lineage>
        <taxon>Eukaryota</taxon>
        <taxon>Sar</taxon>
        <taxon>Stramenopiles</taxon>
        <taxon>Ochrophyta</taxon>
        <taxon>Bacillariophyta</taxon>
        <taxon>Coscinodiscophyceae</taxon>
        <taxon>Thalassiosirophycidae</taxon>
        <taxon>Stephanodiscales</taxon>
        <taxon>Stephanodiscaceae</taxon>
        <taxon>Cyclostephanos</taxon>
    </lineage>
</organism>
<sequence length="117" mass="12847">MTWSDDGSEEGPAEFNVMKLQPRLQSRPSPIDVKSMSIPEVVVPTTKKKIHPAPNNHAVMGPRKDTGTANFDEGCKVCGRDADHANLLLCESCNDEYHIYCLTPPLDSVPEGDFFCG</sequence>
<dbReference type="Proteomes" id="UP001530377">
    <property type="component" value="Unassembled WGS sequence"/>
</dbReference>
<evidence type="ECO:0000313" key="8">
    <source>
        <dbReference type="Proteomes" id="UP001530377"/>
    </source>
</evidence>
<name>A0ABD3SEV2_9STRA</name>
<protein>
    <recommendedName>
        <fullName evidence="6">PHD-type domain-containing protein</fullName>
    </recommendedName>
</protein>
<feature type="domain" description="PHD-type" evidence="6">
    <location>
        <begin position="72"/>
        <end position="117"/>
    </location>
</feature>
<dbReference type="SMART" id="SM00249">
    <property type="entry name" value="PHD"/>
    <property type="match status" value="1"/>
</dbReference>
<dbReference type="Gene3D" id="2.30.30.1150">
    <property type="match status" value="1"/>
</dbReference>
<keyword evidence="8" id="KW-1185">Reference proteome</keyword>
<dbReference type="PANTHER" id="PTHR47162:SF10">
    <property type="entry name" value="METHYL-CPG-BINDING DOMAIN-CONTAINING PROTEIN 9 ISOFORM X1"/>
    <property type="match status" value="1"/>
</dbReference>
<evidence type="ECO:0000313" key="7">
    <source>
        <dbReference type="EMBL" id="KAL3823005.1"/>
    </source>
</evidence>
<dbReference type="SUPFAM" id="SSF57903">
    <property type="entry name" value="FYVE/PHD zinc finger"/>
    <property type="match status" value="1"/>
</dbReference>
<dbReference type="PANTHER" id="PTHR47162">
    <property type="entry name" value="OS02G0192300 PROTEIN"/>
    <property type="match status" value="1"/>
</dbReference>
<proteinExistence type="predicted"/>
<dbReference type="EMBL" id="JALLPB020000049">
    <property type="protein sequence ID" value="KAL3823005.1"/>
    <property type="molecule type" value="Genomic_DNA"/>
</dbReference>
<comment type="caution">
    <text evidence="7">The sequence shown here is derived from an EMBL/GenBank/DDBJ whole genome shotgun (WGS) entry which is preliminary data.</text>
</comment>
<dbReference type="InterPro" id="IPR019787">
    <property type="entry name" value="Znf_PHD-finger"/>
</dbReference>
<evidence type="ECO:0000259" key="6">
    <source>
        <dbReference type="PROSITE" id="PS50016"/>
    </source>
</evidence>
<evidence type="ECO:0000256" key="5">
    <source>
        <dbReference type="SAM" id="MobiDB-lite"/>
    </source>
</evidence>
<keyword evidence="2 4" id="KW-0863">Zinc-finger</keyword>
<evidence type="ECO:0000256" key="3">
    <source>
        <dbReference type="ARBA" id="ARBA00022833"/>
    </source>
</evidence>